<feature type="transmembrane region" description="Helical" evidence="4">
    <location>
        <begin position="88"/>
        <end position="109"/>
    </location>
</feature>
<dbReference type="CDD" id="cd17352">
    <property type="entry name" value="MFS_MCT_SLC16"/>
    <property type="match status" value="1"/>
</dbReference>
<protein>
    <submittedName>
        <fullName evidence="6">MFS general substrate transporter</fullName>
    </submittedName>
</protein>
<feature type="transmembrane region" description="Helical" evidence="4">
    <location>
        <begin position="316"/>
        <end position="334"/>
    </location>
</feature>
<dbReference type="AlphaFoldDB" id="A0A165HVJ8"/>
<evidence type="ECO:0000313" key="6">
    <source>
        <dbReference type="EMBL" id="KZT12246.1"/>
    </source>
</evidence>
<evidence type="ECO:0000256" key="2">
    <source>
        <dbReference type="ARBA" id="ARBA00006727"/>
    </source>
</evidence>
<evidence type="ECO:0000256" key="4">
    <source>
        <dbReference type="SAM" id="Phobius"/>
    </source>
</evidence>
<proteinExistence type="inferred from homology"/>
<feature type="transmembrane region" description="Helical" evidence="4">
    <location>
        <begin position="48"/>
        <end position="68"/>
    </location>
</feature>
<dbReference type="InterPro" id="IPR011701">
    <property type="entry name" value="MFS"/>
</dbReference>
<dbReference type="PANTHER" id="PTHR11360">
    <property type="entry name" value="MONOCARBOXYLATE TRANSPORTER"/>
    <property type="match status" value="1"/>
</dbReference>
<name>A0A165HVJ8_9APHY</name>
<comment type="similarity">
    <text evidence="2">Belongs to the major facilitator superfamily. Monocarboxylate porter (TC 2.A.1.13) family.</text>
</comment>
<feature type="transmembrane region" description="Helical" evidence="4">
    <location>
        <begin position="250"/>
        <end position="275"/>
    </location>
</feature>
<feature type="transmembrane region" description="Helical" evidence="4">
    <location>
        <begin position="340"/>
        <end position="366"/>
    </location>
</feature>
<gene>
    <name evidence="6" type="ORF">LAESUDRAFT_691488</name>
</gene>
<dbReference type="Pfam" id="PF07690">
    <property type="entry name" value="MFS_1"/>
    <property type="match status" value="1"/>
</dbReference>
<feature type="transmembrane region" description="Helical" evidence="4">
    <location>
        <begin position="406"/>
        <end position="427"/>
    </location>
</feature>
<dbReference type="SUPFAM" id="SSF103473">
    <property type="entry name" value="MFS general substrate transporter"/>
    <property type="match status" value="1"/>
</dbReference>
<keyword evidence="7" id="KW-1185">Reference proteome</keyword>
<feature type="transmembrane region" description="Helical" evidence="4">
    <location>
        <begin position="209"/>
        <end position="229"/>
    </location>
</feature>
<dbReference type="OrthoDB" id="6509908at2759"/>
<dbReference type="EMBL" id="KV427606">
    <property type="protein sequence ID" value="KZT12246.1"/>
    <property type="molecule type" value="Genomic_DNA"/>
</dbReference>
<keyword evidence="4" id="KW-1133">Transmembrane helix</keyword>
<dbReference type="InterPro" id="IPR050327">
    <property type="entry name" value="Proton-linked_MCT"/>
</dbReference>
<evidence type="ECO:0000313" key="7">
    <source>
        <dbReference type="Proteomes" id="UP000076871"/>
    </source>
</evidence>
<dbReference type="GO" id="GO:0022857">
    <property type="term" value="F:transmembrane transporter activity"/>
    <property type="evidence" value="ECO:0007669"/>
    <property type="project" value="InterPro"/>
</dbReference>
<feature type="transmembrane region" description="Helical" evidence="4">
    <location>
        <begin position="121"/>
        <end position="143"/>
    </location>
</feature>
<dbReference type="RefSeq" id="XP_040769894.1">
    <property type="nucleotide sequence ID" value="XM_040906092.1"/>
</dbReference>
<dbReference type="PROSITE" id="PS50850">
    <property type="entry name" value="MFS"/>
    <property type="match status" value="1"/>
</dbReference>
<accession>A0A165HVJ8</accession>
<dbReference type="Proteomes" id="UP000076871">
    <property type="component" value="Unassembled WGS sequence"/>
</dbReference>
<feature type="transmembrane region" description="Helical" evidence="4">
    <location>
        <begin position="287"/>
        <end position="304"/>
    </location>
</feature>
<evidence type="ECO:0000259" key="5">
    <source>
        <dbReference type="PROSITE" id="PS50850"/>
    </source>
</evidence>
<feature type="transmembrane region" description="Helical" evidence="4">
    <location>
        <begin position="378"/>
        <end position="400"/>
    </location>
</feature>
<feature type="region of interest" description="Disordered" evidence="3">
    <location>
        <begin position="1"/>
        <end position="38"/>
    </location>
</feature>
<organism evidence="6 7">
    <name type="scientific">Laetiporus sulphureus 93-53</name>
    <dbReference type="NCBI Taxonomy" id="1314785"/>
    <lineage>
        <taxon>Eukaryota</taxon>
        <taxon>Fungi</taxon>
        <taxon>Dikarya</taxon>
        <taxon>Basidiomycota</taxon>
        <taxon>Agaricomycotina</taxon>
        <taxon>Agaricomycetes</taxon>
        <taxon>Polyporales</taxon>
        <taxon>Laetiporus</taxon>
    </lineage>
</organism>
<keyword evidence="4" id="KW-0472">Membrane</keyword>
<evidence type="ECO:0000256" key="3">
    <source>
        <dbReference type="SAM" id="MobiDB-lite"/>
    </source>
</evidence>
<dbReference type="InterPro" id="IPR020846">
    <property type="entry name" value="MFS_dom"/>
</dbReference>
<reference evidence="6 7" key="1">
    <citation type="journal article" date="2016" name="Mol. Biol. Evol.">
        <title>Comparative Genomics of Early-Diverging Mushroom-Forming Fungi Provides Insights into the Origins of Lignocellulose Decay Capabilities.</title>
        <authorList>
            <person name="Nagy L.G."/>
            <person name="Riley R."/>
            <person name="Tritt A."/>
            <person name="Adam C."/>
            <person name="Daum C."/>
            <person name="Floudas D."/>
            <person name="Sun H."/>
            <person name="Yadav J.S."/>
            <person name="Pangilinan J."/>
            <person name="Larsson K.H."/>
            <person name="Matsuura K."/>
            <person name="Barry K."/>
            <person name="Labutti K."/>
            <person name="Kuo R."/>
            <person name="Ohm R.A."/>
            <person name="Bhattacharya S.S."/>
            <person name="Shirouzu T."/>
            <person name="Yoshinaga Y."/>
            <person name="Martin F.M."/>
            <person name="Grigoriev I.V."/>
            <person name="Hibbett D.S."/>
        </authorList>
    </citation>
    <scope>NUCLEOTIDE SEQUENCE [LARGE SCALE GENOMIC DNA]</scope>
    <source>
        <strain evidence="6 7">93-53</strain>
    </source>
</reference>
<dbReference type="PANTHER" id="PTHR11360:SF177">
    <property type="entry name" value="RIBOFLAVIN TRANSPORTER MCH5"/>
    <property type="match status" value="1"/>
</dbReference>
<dbReference type="InParanoid" id="A0A165HVJ8"/>
<sequence length="440" mass="47872">MADAEKPRQSLATSYTHETVDDSYAPSSPRTLVPHDDRAEDEFPDGGIQAWLTVLGAFLSLYCSFGQLNAFGTFQSWYAEHQLQAYPAFTISWIGSLQLWVFFFSGGFIGRITDERGPRFLMIPGTLVLIFSMMITSICTSYYEYVLCQGILTGLGIGMVFYPSLSAIATHFKRYRATAIGIAMTGSGIGGVIYPIMYRRLFSLVGFGWAVRISAFICLALSTVALVTVRSRLPPGPRKRAWFDIESFRDVRFTIVAVGSIFISFGLFMPNFYIVDYSISHSVPTTTAFYVLAILNAGSVPGRLLPSLLSDTVGRFNIIVPCVFLSGLLTLALWTSCKDLASIVVYAALFGFFSGGFNALIISCVAQISEIQSVGTRVGMLYTIISFPSLGGGPAAGALVKHAHGSYTGLIVLSGATVLTGSLFMLLARLKIDRRLSARV</sequence>
<keyword evidence="4" id="KW-0812">Transmembrane</keyword>
<feature type="transmembrane region" description="Helical" evidence="4">
    <location>
        <begin position="177"/>
        <end position="197"/>
    </location>
</feature>
<dbReference type="InterPro" id="IPR036259">
    <property type="entry name" value="MFS_trans_sf"/>
</dbReference>
<feature type="domain" description="Major facilitator superfamily (MFS) profile" evidence="5">
    <location>
        <begin position="49"/>
        <end position="433"/>
    </location>
</feature>
<dbReference type="GeneID" id="63823121"/>
<dbReference type="Gene3D" id="1.20.1250.20">
    <property type="entry name" value="MFS general substrate transporter like domains"/>
    <property type="match status" value="2"/>
</dbReference>
<feature type="transmembrane region" description="Helical" evidence="4">
    <location>
        <begin position="149"/>
        <end position="170"/>
    </location>
</feature>
<evidence type="ECO:0000256" key="1">
    <source>
        <dbReference type="ARBA" id="ARBA00004141"/>
    </source>
</evidence>
<comment type="subcellular location">
    <subcellularLocation>
        <location evidence="1">Membrane</location>
        <topology evidence="1">Multi-pass membrane protein</topology>
    </subcellularLocation>
</comment>
<dbReference type="GO" id="GO:0016020">
    <property type="term" value="C:membrane"/>
    <property type="evidence" value="ECO:0007669"/>
    <property type="project" value="UniProtKB-SubCell"/>
</dbReference>